<organism evidence="2 3">
    <name type="scientific">Algibacter miyuki</name>
    <dbReference type="NCBI Taxonomy" id="1306933"/>
    <lineage>
        <taxon>Bacteria</taxon>
        <taxon>Pseudomonadati</taxon>
        <taxon>Bacteroidota</taxon>
        <taxon>Flavobacteriia</taxon>
        <taxon>Flavobacteriales</taxon>
        <taxon>Flavobacteriaceae</taxon>
        <taxon>Algibacter</taxon>
    </lineage>
</organism>
<evidence type="ECO:0000313" key="3">
    <source>
        <dbReference type="Proteomes" id="UP001589590"/>
    </source>
</evidence>
<feature type="chain" id="PRO_5047537920" evidence="1">
    <location>
        <begin position="23"/>
        <end position="562"/>
    </location>
</feature>
<gene>
    <name evidence="2" type="ORF">ACFFU1_00830</name>
</gene>
<dbReference type="EMBL" id="JBHMFA010000001">
    <property type="protein sequence ID" value="MFB9103424.1"/>
    <property type="molecule type" value="Genomic_DNA"/>
</dbReference>
<keyword evidence="3" id="KW-1185">Reference proteome</keyword>
<comment type="caution">
    <text evidence="2">The sequence shown here is derived from an EMBL/GenBank/DDBJ whole genome shotgun (WGS) entry which is preliminary data.</text>
</comment>
<reference evidence="2 3" key="1">
    <citation type="submission" date="2024-09" db="EMBL/GenBank/DDBJ databases">
        <authorList>
            <person name="Sun Q."/>
            <person name="Mori K."/>
        </authorList>
    </citation>
    <scope>NUCLEOTIDE SEQUENCE [LARGE SCALE GENOMIC DNA]</scope>
    <source>
        <strain evidence="2 3">CECT 8300</strain>
    </source>
</reference>
<dbReference type="Proteomes" id="UP001589590">
    <property type="component" value="Unassembled WGS sequence"/>
</dbReference>
<dbReference type="InterPro" id="IPR025366">
    <property type="entry name" value="DUF4270"/>
</dbReference>
<dbReference type="RefSeq" id="WP_290268960.1">
    <property type="nucleotide sequence ID" value="NZ_JAUFQP010000007.1"/>
</dbReference>
<sequence>MKKTFKALKFSAIFLFSTAAFVACDKDFTVIESNVLGENNSNFNTNVEEIPITAYNKKLESVQVNGLASYLLGVYNDPAYGQTTASIITQVSPSNTSGELGDNPTIDSVVVSIPYYSRTNDFDDDGNALYTIQDSLYGDYNGTTKPFKLSIYQNNYFLRNFDPAGELTDSQKYYSYSDGSSDNFVYNGTSPINFDANIGETILEPTSVTPSANPIILVTDRDTDDEVITRSVPAFRVKLDTTFWHNTIIKKNNSTELSNSNNFSNYFRGLFFKAEAEAADGSMILLNMGTTAANITIYYQQDSATDGETVASTYVLTFSGNTLNSFTNDITEVTLADGDDVDGDETLYLKGAGNAMVVVDLFEDEDAKANFIDDYRVSDGAGGYKTDDDGNFLLSRLINDAQLIVFENDLMQGANFPQDENGNDFSHYNRIYAYDIENSFITSDYSNDVIESSTDPFNSKLISLGQRVIDENDNYKYKIRLTEHLNNILVRNSTNTKIGLVLSSNVNYTTNAAIADSESDDVTNVPAASIITPEGTILYGSNVNVDDKTRMKLKVFYTAPNN</sequence>
<evidence type="ECO:0000313" key="2">
    <source>
        <dbReference type="EMBL" id="MFB9103424.1"/>
    </source>
</evidence>
<name>A0ABV5GUX9_9FLAO</name>
<accession>A0ABV5GUX9</accession>
<dbReference type="Pfam" id="PF14092">
    <property type="entry name" value="DUF4270"/>
    <property type="match status" value="1"/>
</dbReference>
<feature type="signal peptide" evidence="1">
    <location>
        <begin position="1"/>
        <end position="22"/>
    </location>
</feature>
<proteinExistence type="predicted"/>
<evidence type="ECO:0000256" key="1">
    <source>
        <dbReference type="SAM" id="SignalP"/>
    </source>
</evidence>
<keyword evidence="1" id="KW-0732">Signal</keyword>
<dbReference type="PROSITE" id="PS51257">
    <property type="entry name" value="PROKAR_LIPOPROTEIN"/>
    <property type="match status" value="1"/>
</dbReference>
<protein>
    <submittedName>
        <fullName evidence="2">DUF4270 domain-containing protein</fullName>
    </submittedName>
</protein>